<protein>
    <submittedName>
        <fullName evidence="2">Uncharacterized protein</fullName>
    </submittedName>
</protein>
<evidence type="ECO:0000256" key="1">
    <source>
        <dbReference type="SAM" id="MobiDB-lite"/>
    </source>
</evidence>
<reference evidence="2 3" key="1">
    <citation type="submission" date="2016-10" db="EMBL/GenBank/DDBJ databases">
        <authorList>
            <person name="de Groot N.N."/>
        </authorList>
    </citation>
    <scope>NUCLEOTIDE SEQUENCE [LARGE SCALE GENOMIC DNA]</scope>
    <source>
        <strain evidence="2 3">DSM 6059</strain>
    </source>
</reference>
<dbReference type="EMBL" id="FOLO01000067">
    <property type="protein sequence ID" value="SFD55155.1"/>
    <property type="molecule type" value="Genomic_DNA"/>
</dbReference>
<dbReference type="Proteomes" id="UP000198862">
    <property type="component" value="Unassembled WGS sequence"/>
</dbReference>
<proteinExistence type="predicted"/>
<evidence type="ECO:0000313" key="2">
    <source>
        <dbReference type="EMBL" id="SFD55155.1"/>
    </source>
</evidence>
<accession>A0A1I1T997</accession>
<feature type="region of interest" description="Disordered" evidence="1">
    <location>
        <begin position="1"/>
        <end position="20"/>
    </location>
</feature>
<dbReference type="AlphaFoldDB" id="A0A1I1T997"/>
<name>A0A1I1T997_9GAMM</name>
<evidence type="ECO:0000313" key="3">
    <source>
        <dbReference type="Proteomes" id="UP000198862"/>
    </source>
</evidence>
<keyword evidence="3" id="KW-1185">Reference proteome</keyword>
<organism evidence="2 3">
    <name type="scientific">Pseudoalteromonas denitrificans DSM 6059</name>
    <dbReference type="NCBI Taxonomy" id="1123010"/>
    <lineage>
        <taxon>Bacteria</taxon>
        <taxon>Pseudomonadati</taxon>
        <taxon>Pseudomonadota</taxon>
        <taxon>Gammaproteobacteria</taxon>
        <taxon>Alteromonadales</taxon>
        <taxon>Pseudoalteromonadaceae</taxon>
        <taxon>Pseudoalteromonas</taxon>
    </lineage>
</organism>
<dbReference type="RefSeq" id="WP_091990843.1">
    <property type="nucleotide sequence ID" value="NZ_FOLO01000067.1"/>
</dbReference>
<sequence>MNKQKNTKAVSEHIENTNINESAEKSETVFALSNATKLALQAQHLIKTAQKELPEISGAFEIKNDELFRQEQKQ</sequence>
<gene>
    <name evidence="2" type="ORF">SAMN02745724_04827</name>
</gene>
<dbReference type="STRING" id="1123010.SAMN02745724_04827"/>